<keyword evidence="3" id="KW-1185">Reference proteome</keyword>
<dbReference type="InterPro" id="IPR011990">
    <property type="entry name" value="TPR-like_helical_dom_sf"/>
</dbReference>
<evidence type="ECO:0000256" key="1">
    <source>
        <dbReference type="SAM" id="SignalP"/>
    </source>
</evidence>
<name>A0AA49GGQ9_9BACT</name>
<dbReference type="AlphaFoldDB" id="A0AA49GGQ9"/>
<dbReference type="EMBL" id="CP129970">
    <property type="protein sequence ID" value="WKK85706.2"/>
    <property type="molecule type" value="Genomic_DNA"/>
</dbReference>
<sequence length="281" mass="32647">MQKILFVLAISLFSSWSVFSQNVEETYQFAEEQLKLGNYNNSLLAFERAIFFEDYTSADTYTKLADVYFAAGNQERAIRFYDIAYFSENDPDLKNEIIFKKSLAYLQLENYDQALISLTSINSFQNKAVAQKKTFYKTLAYYLKGDFASYHEQLSQYTADQNIEGKDEFLLHNKWEKKAAKIKPNLAMWMSVVLPGSGQILYGDWQNGLNSLALTTGLIALYINYIDQFSLIEAYLVVFPWFERYHKGGYLRAKENAEEKIDLYRSKAYQSLLKLHPAMLK</sequence>
<dbReference type="Gene3D" id="1.25.40.10">
    <property type="entry name" value="Tetratricopeptide repeat domain"/>
    <property type="match status" value="1"/>
</dbReference>
<dbReference type="RefSeq" id="WP_308355770.1">
    <property type="nucleotide sequence ID" value="NZ_CP129970.2"/>
</dbReference>
<feature type="chain" id="PRO_5041291228" evidence="1">
    <location>
        <begin position="21"/>
        <end position="281"/>
    </location>
</feature>
<dbReference type="SUPFAM" id="SSF48452">
    <property type="entry name" value="TPR-like"/>
    <property type="match status" value="1"/>
</dbReference>
<protein>
    <submittedName>
        <fullName evidence="2">CDC27 family protein</fullName>
    </submittedName>
</protein>
<reference evidence="2" key="1">
    <citation type="submission" date="2023-08" db="EMBL/GenBank/DDBJ databases">
        <title>Comparative genomics and taxonomic characterization of three novel marine species of genus Marivirga.</title>
        <authorList>
            <person name="Muhammad N."/>
            <person name="Kim S.-G."/>
        </authorList>
    </citation>
    <scope>NUCLEOTIDE SEQUENCE [LARGE SCALE GENOMIC DNA]</scope>
    <source>
        <strain evidence="2">ABR2-2</strain>
    </source>
</reference>
<accession>A0AA49GGQ9</accession>
<evidence type="ECO:0000313" key="3">
    <source>
        <dbReference type="Proteomes" id="UP001244443"/>
    </source>
</evidence>
<dbReference type="Proteomes" id="UP001244443">
    <property type="component" value="Chromosome"/>
</dbReference>
<feature type="signal peptide" evidence="1">
    <location>
        <begin position="1"/>
        <end position="20"/>
    </location>
</feature>
<keyword evidence="1" id="KW-0732">Signal</keyword>
<gene>
    <name evidence="2" type="ORF">QYS48_00970</name>
</gene>
<evidence type="ECO:0000313" key="2">
    <source>
        <dbReference type="EMBL" id="WKK85706.2"/>
    </source>
</evidence>
<proteinExistence type="predicted"/>
<organism evidence="2 3">
    <name type="scientific">Marivirga arenosa</name>
    <dbReference type="NCBI Taxonomy" id="3059076"/>
    <lineage>
        <taxon>Bacteria</taxon>
        <taxon>Pseudomonadati</taxon>
        <taxon>Bacteroidota</taxon>
        <taxon>Cytophagia</taxon>
        <taxon>Cytophagales</taxon>
        <taxon>Marivirgaceae</taxon>
        <taxon>Marivirga</taxon>
    </lineage>
</organism>